<feature type="compositionally biased region" description="Polar residues" evidence="1">
    <location>
        <begin position="426"/>
        <end position="444"/>
    </location>
</feature>
<feature type="region of interest" description="Disordered" evidence="1">
    <location>
        <begin position="523"/>
        <end position="545"/>
    </location>
</feature>
<feature type="compositionally biased region" description="Basic and acidic residues" evidence="1">
    <location>
        <begin position="570"/>
        <end position="601"/>
    </location>
</feature>
<proteinExistence type="predicted"/>
<protein>
    <submittedName>
        <fullName evidence="2">Uncharacterized protein</fullName>
    </submittedName>
</protein>
<evidence type="ECO:0000256" key="1">
    <source>
        <dbReference type="SAM" id="MobiDB-lite"/>
    </source>
</evidence>
<dbReference type="Proteomes" id="UP001281761">
    <property type="component" value="Unassembled WGS sequence"/>
</dbReference>
<name>A0ABQ9YFF5_9EUKA</name>
<dbReference type="EMBL" id="JARBJD010000010">
    <property type="protein sequence ID" value="KAK2962504.1"/>
    <property type="molecule type" value="Genomic_DNA"/>
</dbReference>
<sequence length="889" mass="103212">MLWDGINASINSQNTQRLFSVCMKCLRRLGTDTPKWTDLEHRAFIIIFVLSCYLITESNAISTGNHRLDKNESGKRKTKSSDRAGNLILQRTGSLLDELCPLVKTVEIEIGGEESLQILDCIHEMSKELLKHPDNFNSTAFSLSNQIKRLFCQLFESPLFSSRSSHTRRGDGTRMEKIWTVAGKDKTIQQELSILLSEHLSSICSQKSITQTFPSPQTQIIRIASILLSITPSIPSLSFLESALKQGLLGPRFFAIRSGRDKGSEEKSKRDAVRKNLVAHSKLFESREKAKETTAPVLNLLQKKYSVHLLTSQPPLERPKKRRKRRTDPSVLDYEMLQTMYNEVSSELREFQFKNRRQINENQTIKTALSDVQSELAHTKGMAETLSSLQSEARTKENPPMSTEQEQKIEQLLDRVEQLAEASNRLNSALENQTGTDSEAPTSNTRRKPHPKYSQQEDDLESNADNNEVNQTQQKRSLRDFHDQTEQFDDSLPWEQEAQFQTRLSELEEKERILAQKITENEQKEQALRDREERLTRAEEDARSSMIAQQNSLAERQEELNNQEYQIQTREAELSQREEEDRERIRAESDRLATKEEEINQHEENMIQANKVKEYELQQREEEMDEKQRAMETKEDELSRREEELRRREDELGRREGEHQKREEDIQRREQEHVQREEDLQKQMEDHLQKVEECEQREENQKHRETEIQRLAAREFFHSGGLQLFLTIASRTQEMEWTTMFILLSAVRNSSRRLVEGDWKLLSHSVQSLNVSPLVQNIVSILVTMPPTTQEVDDAECNILSRSKSFDILKTHFETITVPDCLSVDWFYVKRNPNSPVCVILTHNATGSLEFGEDEETHISDQVVEREEDVGQDTSSWISKRIEDAHGFS</sequence>
<gene>
    <name evidence="2" type="ORF">BLNAU_2336</name>
</gene>
<evidence type="ECO:0000313" key="3">
    <source>
        <dbReference type="Proteomes" id="UP001281761"/>
    </source>
</evidence>
<feature type="region of interest" description="Disordered" evidence="1">
    <location>
        <begin position="311"/>
        <end position="330"/>
    </location>
</feature>
<feature type="region of interest" description="Disordered" evidence="1">
    <location>
        <begin position="568"/>
        <end position="601"/>
    </location>
</feature>
<keyword evidence="3" id="KW-1185">Reference proteome</keyword>
<feature type="compositionally biased region" description="Polar residues" evidence="1">
    <location>
        <begin position="463"/>
        <end position="475"/>
    </location>
</feature>
<feature type="compositionally biased region" description="Basic and acidic residues" evidence="1">
    <location>
        <begin position="523"/>
        <end position="543"/>
    </location>
</feature>
<organism evidence="2 3">
    <name type="scientific">Blattamonas nauphoetae</name>
    <dbReference type="NCBI Taxonomy" id="2049346"/>
    <lineage>
        <taxon>Eukaryota</taxon>
        <taxon>Metamonada</taxon>
        <taxon>Preaxostyla</taxon>
        <taxon>Oxymonadida</taxon>
        <taxon>Blattamonas</taxon>
    </lineage>
</organism>
<reference evidence="2 3" key="1">
    <citation type="journal article" date="2022" name="bioRxiv">
        <title>Genomics of Preaxostyla Flagellates Illuminates Evolutionary Transitions and the Path Towards Mitochondrial Loss.</title>
        <authorList>
            <person name="Novak L.V.F."/>
            <person name="Treitli S.C."/>
            <person name="Pyrih J."/>
            <person name="Halakuc P."/>
            <person name="Pipaliya S.V."/>
            <person name="Vacek V."/>
            <person name="Brzon O."/>
            <person name="Soukal P."/>
            <person name="Eme L."/>
            <person name="Dacks J.B."/>
            <person name="Karnkowska A."/>
            <person name="Elias M."/>
            <person name="Hampl V."/>
        </authorList>
    </citation>
    <scope>NUCLEOTIDE SEQUENCE [LARGE SCALE GENOMIC DNA]</scope>
    <source>
        <strain evidence="2">NAU3</strain>
        <tissue evidence="2">Gut</tissue>
    </source>
</reference>
<accession>A0ABQ9YFF5</accession>
<feature type="region of interest" description="Disordered" evidence="1">
    <location>
        <begin position="618"/>
        <end position="687"/>
    </location>
</feature>
<comment type="caution">
    <text evidence="2">The sequence shown here is derived from an EMBL/GenBank/DDBJ whole genome shotgun (WGS) entry which is preliminary data.</text>
</comment>
<feature type="region of interest" description="Disordered" evidence="1">
    <location>
        <begin position="386"/>
        <end position="407"/>
    </location>
</feature>
<feature type="region of interest" description="Disordered" evidence="1">
    <location>
        <begin position="426"/>
        <end position="479"/>
    </location>
</feature>
<evidence type="ECO:0000313" key="2">
    <source>
        <dbReference type="EMBL" id="KAK2962504.1"/>
    </source>
</evidence>